<evidence type="ECO:0000256" key="6">
    <source>
        <dbReference type="ARBA" id="ARBA00023125"/>
    </source>
</evidence>
<dbReference type="PROSITE" id="PS00478">
    <property type="entry name" value="LIM_DOMAIN_1"/>
    <property type="match status" value="1"/>
</dbReference>
<dbReference type="SMART" id="SM00132">
    <property type="entry name" value="LIM"/>
    <property type="match status" value="1"/>
</dbReference>
<comment type="subcellular location">
    <subcellularLocation>
        <location evidence="1 9 11">Nucleus</location>
    </subcellularLocation>
</comment>
<dbReference type="Gene3D" id="1.10.10.60">
    <property type="entry name" value="Homeodomain-like"/>
    <property type="match status" value="1"/>
</dbReference>
<keyword evidence="2 10" id="KW-0479">Metal-binding</keyword>
<evidence type="ECO:0000256" key="9">
    <source>
        <dbReference type="PROSITE-ProRule" id="PRU00108"/>
    </source>
</evidence>
<dbReference type="GO" id="GO:0005634">
    <property type="term" value="C:nucleus"/>
    <property type="evidence" value="ECO:0007669"/>
    <property type="project" value="UniProtKB-SubCell"/>
</dbReference>
<evidence type="ECO:0000313" key="15">
    <source>
        <dbReference type="EMBL" id="PAV65446.1"/>
    </source>
</evidence>
<dbReference type="FunFam" id="2.10.110.10:FF:000136">
    <property type="entry name" value="LIM domain family"/>
    <property type="match status" value="1"/>
</dbReference>
<dbReference type="InterPro" id="IPR017970">
    <property type="entry name" value="Homeobox_CS"/>
</dbReference>
<gene>
    <name evidence="15" type="ORF">WR25_12536</name>
</gene>
<dbReference type="OrthoDB" id="10068367at2759"/>
<dbReference type="Pfam" id="PF00412">
    <property type="entry name" value="LIM"/>
    <property type="match status" value="2"/>
</dbReference>
<evidence type="ECO:0000256" key="11">
    <source>
        <dbReference type="RuleBase" id="RU000682"/>
    </source>
</evidence>
<dbReference type="PROSITE" id="PS00027">
    <property type="entry name" value="HOMEOBOX_1"/>
    <property type="match status" value="1"/>
</dbReference>
<organism evidence="15 16">
    <name type="scientific">Diploscapter pachys</name>
    <dbReference type="NCBI Taxonomy" id="2018661"/>
    <lineage>
        <taxon>Eukaryota</taxon>
        <taxon>Metazoa</taxon>
        <taxon>Ecdysozoa</taxon>
        <taxon>Nematoda</taxon>
        <taxon>Chromadorea</taxon>
        <taxon>Rhabditida</taxon>
        <taxon>Rhabditina</taxon>
        <taxon>Rhabditomorpha</taxon>
        <taxon>Rhabditoidea</taxon>
        <taxon>Rhabditidae</taxon>
        <taxon>Diploscapter</taxon>
    </lineage>
</organism>
<dbReference type="FunFam" id="1.10.10.60:FF:000219">
    <property type="entry name" value="LIM/homeobox protein Lhx3"/>
    <property type="match status" value="1"/>
</dbReference>
<dbReference type="SUPFAM" id="SSF46689">
    <property type="entry name" value="Homeodomain-like"/>
    <property type="match status" value="1"/>
</dbReference>
<comment type="caution">
    <text evidence="15">The sequence shown here is derived from an EMBL/GenBank/DDBJ whole genome shotgun (WGS) entry which is preliminary data.</text>
</comment>
<feature type="domain" description="Homeobox" evidence="14">
    <location>
        <begin position="141"/>
        <end position="201"/>
    </location>
</feature>
<dbReference type="SUPFAM" id="SSF57716">
    <property type="entry name" value="Glucocorticoid receptor-like (DNA-binding domain)"/>
    <property type="match status" value="1"/>
</dbReference>
<dbReference type="Pfam" id="PF00046">
    <property type="entry name" value="Homeodomain"/>
    <property type="match status" value="1"/>
</dbReference>
<keyword evidence="7 9" id="KW-0371">Homeobox</keyword>
<reference evidence="15 16" key="1">
    <citation type="journal article" date="2017" name="Curr. Biol.">
        <title>Genome architecture and evolution of a unichromosomal asexual nematode.</title>
        <authorList>
            <person name="Fradin H."/>
            <person name="Zegar C."/>
            <person name="Gutwein M."/>
            <person name="Lucas J."/>
            <person name="Kovtun M."/>
            <person name="Corcoran D."/>
            <person name="Baugh L.R."/>
            <person name="Kiontke K."/>
            <person name="Gunsalus K."/>
            <person name="Fitch D.H."/>
            <person name="Piano F."/>
        </authorList>
    </citation>
    <scope>NUCLEOTIDE SEQUENCE [LARGE SCALE GENOMIC DNA]</scope>
    <source>
        <strain evidence="15">PF1309</strain>
    </source>
</reference>
<evidence type="ECO:0008006" key="17">
    <source>
        <dbReference type="Google" id="ProtNLM"/>
    </source>
</evidence>
<dbReference type="AlphaFoldDB" id="A0A2A2JUL2"/>
<protein>
    <recommendedName>
        <fullName evidence="17">Homeobox domain-containing protein</fullName>
    </recommendedName>
</protein>
<evidence type="ECO:0000256" key="10">
    <source>
        <dbReference type="PROSITE-ProRule" id="PRU00125"/>
    </source>
</evidence>
<dbReference type="GO" id="GO:0050877">
    <property type="term" value="P:nervous system process"/>
    <property type="evidence" value="ECO:0007669"/>
    <property type="project" value="UniProtKB-ARBA"/>
</dbReference>
<sequence>MRQTYRLSQPALHFLYAQNVSYPYMSNTCISCYHTECIRCDDCNLLLTTSCYLREANMYCRIHFYKRYGAKCAGCGEELLPDNVIRKAANHVYHLNCFICCICKTELQTGDEYFLVPSEGRLVCKADYEVAKEKSDSDMDNSNKRPRTTISAKSLEILKQAYQASSKPARHVREALARETNLDMRVVQVWFQNRRAKEKRLKKDAGRRWGTQSAGGMSKTDSDSNSPIGSTTEQSPSYGYMERMDVETPHLEMTSYGNNSAQNNALKPEAENSIQLGEMSENHDQSGIMSISPMIGVGCGMMTTATLTSDVYMDATLGFDPYMQ</sequence>
<feature type="compositionally biased region" description="Polar residues" evidence="12">
    <location>
        <begin position="223"/>
        <end position="237"/>
    </location>
</feature>
<evidence type="ECO:0000256" key="2">
    <source>
        <dbReference type="ARBA" id="ARBA00022723"/>
    </source>
</evidence>
<dbReference type="GO" id="GO:0045944">
    <property type="term" value="P:positive regulation of transcription by RNA polymerase II"/>
    <property type="evidence" value="ECO:0007669"/>
    <property type="project" value="UniProtKB-ARBA"/>
</dbReference>
<dbReference type="PANTHER" id="PTHR24208">
    <property type="entry name" value="LIM/HOMEOBOX PROTEIN LHX"/>
    <property type="match status" value="1"/>
</dbReference>
<feature type="domain" description="LIM zinc-binding" evidence="13">
    <location>
        <begin position="70"/>
        <end position="134"/>
    </location>
</feature>
<evidence type="ECO:0000256" key="1">
    <source>
        <dbReference type="ARBA" id="ARBA00004123"/>
    </source>
</evidence>
<dbReference type="PROSITE" id="PS50071">
    <property type="entry name" value="HOMEOBOX_2"/>
    <property type="match status" value="1"/>
</dbReference>
<dbReference type="InterPro" id="IPR001356">
    <property type="entry name" value="HD"/>
</dbReference>
<evidence type="ECO:0000256" key="3">
    <source>
        <dbReference type="ARBA" id="ARBA00022737"/>
    </source>
</evidence>
<feature type="region of interest" description="Disordered" evidence="12">
    <location>
        <begin position="201"/>
        <end position="239"/>
    </location>
</feature>
<keyword evidence="8 9" id="KW-0539">Nucleus</keyword>
<dbReference type="PANTHER" id="PTHR24208:SF128">
    <property type="entry name" value="LIM3, ISOFORM G"/>
    <property type="match status" value="1"/>
</dbReference>
<evidence type="ECO:0000256" key="12">
    <source>
        <dbReference type="SAM" id="MobiDB-lite"/>
    </source>
</evidence>
<dbReference type="Proteomes" id="UP000218231">
    <property type="component" value="Unassembled WGS sequence"/>
</dbReference>
<dbReference type="Gene3D" id="2.10.110.10">
    <property type="entry name" value="Cysteine Rich Protein"/>
    <property type="match status" value="2"/>
</dbReference>
<dbReference type="InterPro" id="IPR009057">
    <property type="entry name" value="Homeodomain-like_sf"/>
</dbReference>
<proteinExistence type="predicted"/>
<evidence type="ECO:0000256" key="8">
    <source>
        <dbReference type="ARBA" id="ARBA00023242"/>
    </source>
</evidence>
<keyword evidence="16" id="KW-1185">Reference proteome</keyword>
<accession>A0A2A2JUL2</accession>
<dbReference type="CDD" id="cd00086">
    <property type="entry name" value="homeodomain"/>
    <property type="match status" value="1"/>
</dbReference>
<keyword evidence="5 10" id="KW-0440">LIM domain</keyword>
<evidence type="ECO:0000259" key="14">
    <source>
        <dbReference type="PROSITE" id="PS50071"/>
    </source>
</evidence>
<feature type="DNA-binding region" description="Homeobox" evidence="9">
    <location>
        <begin position="143"/>
        <end position="202"/>
    </location>
</feature>
<keyword evidence="3" id="KW-0677">Repeat</keyword>
<keyword evidence="4 10" id="KW-0862">Zinc</keyword>
<dbReference type="InterPro" id="IPR001781">
    <property type="entry name" value="Znf_LIM"/>
</dbReference>
<evidence type="ECO:0000256" key="7">
    <source>
        <dbReference type="ARBA" id="ARBA00023155"/>
    </source>
</evidence>
<evidence type="ECO:0000256" key="5">
    <source>
        <dbReference type="ARBA" id="ARBA00023038"/>
    </source>
</evidence>
<evidence type="ECO:0000259" key="13">
    <source>
        <dbReference type="PROSITE" id="PS50023"/>
    </source>
</evidence>
<evidence type="ECO:0000256" key="4">
    <source>
        <dbReference type="ARBA" id="ARBA00022833"/>
    </source>
</evidence>
<name>A0A2A2JUL2_9BILA</name>
<dbReference type="STRING" id="2018661.A0A2A2JUL2"/>
<dbReference type="GO" id="GO:0000977">
    <property type="term" value="F:RNA polymerase II transcription regulatory region sequence-specific DNA binding"/>
    <property type="evidence" value="ECO:0007669"/>
    <property type="project" value="TreeGrafter"/>
</dbReference>
<dbReference type="GO" id="GO:0000981">
    <property type="term" value="F:DNA-binding transcription factor activity, RNA polymerase II-specific"/>
    <property type="evidence" value="ECO:0007669"/>
    <property type="project" value="InterPro"/>
</dbReference>
<dbReference type="SMART" id="SM00389">
    <property type="entry name" value="HOX"/>
    <property type="match status" value="1"/>
</dbReference>
<evidence type="ECO:0000313" key="16">
    <source>
        <dbReference type="Proteomes" id="UP000218231"/>
    </source>
</evidence>
<dbReference type="EMBL" id="LIAE01010208">
    <property type="protein sequence ID" value="PAV65446.1"/>
    <property type="molecule type" value="Genomic_DNA"/>
</dbReference>
<dbReference type="GO" id="GO:0007409">
    <property type="term" value="P:axonogenesis"/>
    <property type="evidence" value="ECO:0007669"/>
    <property type="project" value="UniProtKB-ARBA"/>
</dbReference>
<dbReference type="PROSITE" id="PS50023">
    <property type="entry name" value="LIM_DOMAIN_2"/>
    <property type="match status" value="1"/>
</dbReference>
<dbReference type="GO" id="GO:0046872">
    <property type="term" value="F:metal ion binding"/>
    <property type="evidence" value="ECO:0007669"/>
    <property type="project" value="UniProtKB-KW"/>
</dbReference>
<dbReference type="InterPro" id="IPR050453">
    <property type="entry name" value="LIM_Homeobox_TF"/>
</dbReference>
<keyword evidence="6 9" id="KW-0238">DNA-binding</keyword>